<name>A0A7X0F602_9HYPH</name>
<evidence type="ECO:0000313" key="2">
    <source>
        <dbReference type="EMBL" id="MBB6353732.1"/>
    </source>
</evidence>
<keyword evidence="3" id="KW-1185">Reference proteome</keyword>
<evidence type="ECO:0000259" key="1">
    <source>
        <dbReference type="SMART" id="SM00460"/>
    </source>
</evidence>
<dbReference type="EMBL" id="JACHOU010000002">
    <property type="protein sequence ID" value="MBB6353732.1"/>
    <property type="molecule type" value="Genomic_DNA"/>
</dbReference>
<dbReference type="SMART" id="SM00460">
    <property type="entry name" value="TGc"/>
    <property type="match status" value="1"/>
</dbReference>
<organism evidence="2 3">
    <name type="scientific">Aminobacter aganoensis</name>
    <dbReference type="NCBI Taxonomy" id="83264"/>
    <lineage>
        <taxon>Bacteria</taxon>
        <taxon>Pseudomonadati</taxon>
        <taxon>Pseudomonadota</taxon>
        <taxon>Alphaproteobacteria</taxon>
        <taxon>Hyphomicrobiales</taxon>
        <taxon>Phyllobacteriaceae</taxon>
        <taxon>Aminobacter</taxon>
    </lineage>
</organism>
<proteinExistence type="predicted"/>
<evidence type="ECO:0000313" key="3">
    <source>
        <dbReference type="Proteomes" id="UP000536262"/>
    </source>
</evidence>
<dbReference type="Proteomes" id="UP000536262">
    <property type="component" value="Unassembled WGS sequence"/>
</dbReference>
<dbReference type="GO" id="GO:0008233">
    <property type="term" value="F:peptidase activity"/>
    <property type="evidence" value="ECO:0007669"/>
    <property type="project" value="UniProtKB-KW"/>
</dbReference>
<dbReference type="InterPro" id="IPR002931">
    <property type="entry name" value="Transglutaminase-like"/>
</dbReference>
<protein>
    <submittedName>
        <fullName evidence="2">Transglutaminase-like putative cysteine protease</fullName>
    </submittedName>
</protein>
<dbReference type="Gene3D" id="3.10.620.30">
    <property type="match status" value="1"/>
</dbReference>
<dbReference type="Pfam" id="PF08379">
    <property type="entry name" value="Bact_transglu_N"/>
    <property type="match status" value="1"/>
</dbReference>
<dbReference type="AlphaFoldDB" id="A0A7X0F602"/>
<dbReference type="InterPro" id="IPR038765">
    <property type="entry name" value="Papain-like_cys_pep_sf"/>
</dbReference>
<comment type="caution">
    <text evidence="2">The sequence shown here is derived from an EMBL/GenBank/DDBJ whole genome shotgun (WGS) entry which is preliminary data.</text>
</comment>
<sequence length="285" mass="30954">MRLAIHHRTTYRYARPVVLQPHRMILRPRGSHDITLLSSSLSCTPVADLEWTQDVFGNLIATGIFSQAAVELVITSEFMVEQSAVAWPVFRIAPEAHSFPFNYSSDDMAHLGALRIPEHGDPEGRMGVWARAFVRGASTDTLSLLKDLNAGILGSVAYRVRDEEGTQTPLETLALASGSCRDIAALFIEAVRHLGVGARAVSGYLFDAQQSVDDPGSTHAWAEVYLPGAGWIAFDPTHRRLGGANLIPVAVARSNRQIMPIVGGYIGEPGDFLAMDVAVRVRPVS</sequence>
<dbReference type="PANTHER" id="PTHR33490">
    <property type="entry name" value="BLR5614 PROTEIN-RELATED"/>
    <property type="match status" value="1"/>
</dbReference>
<dbReference type="Pfam" id="PF01841">
    <property type="entry name" value="Transglut_core"/>
    <property type="match status" value="1"/>
</dbReference>
<dbReference type="GO" id="GO:0006508">
    <property type="term" value="P:proteolysis"/>
    <property type="evidence" value="ECO:0007669"/>
    <property type="project" value="UniProtKB-KW"/>
</dbReference>
<feature type="domain" description="Transglutaminase-like" evidence="1">
    <location>
        <begin position="172"/>
        <end position="238"/>
    </location>
</feature>
<dbReference type="SUPFAM" id="SSF54001">
    <property type="entry name" value="Cysteine proteinases"/>
    <property type="match status" value="1"/>
</dbReference>
<dbReference type="PANTHER" id="PTHR33490:SF1">
    <property type="entry name" value="SLL1233 PROTEIN"/>
    <property type="match status" value="1"/>
</dbReference>
<dbReference type="RefSeq" id="WP_184698867.1">
    <property type="nucleotide sequence ID" value="NZ_BAABEG010000001.1"/>
</dbReference>
<reference evidence="2 3" key="1">
    <citation type="submission" date="2020-08" db="EMBL/GenBank/DDBJ databases">
        <title>Genomic Encyclopedia of Type Strains, Phase IV (KMG-IV): sequencing the most valuable type-strain genomes for metagenomic binning, comparative biology and taxonomic classification.</title>
        <authorList>
            <person name="Goeker M."/>
        </authorList>
    </citation>
    <scope>NUCLEOTIDE SEQUENCE [LARGE SCALE GENOMIC DNA]</scope>
    <source>
        <strain evidence="2 3">DSM 7051</strain>
    </source>
</reference>
<gene>
    <name evidence="2" type="ORF">GGR00_001500</name>
</gene>
<accession>A0A7X0F602</accession>
<keyword evidence="2" id="KW-0645">Protease</keyword>
<dbReference type="InterPro" id="IPR013589">
    <property type="entry name" value="Bac_transglu_N"/>
</dbReference>
<keyword evidence="2" id="KW-0378">Hydrolase</keyword>